<dbReference type="EMBL" id="JBHRZI010000001">
    <property type="protein sequence ID" value="MFC3889862.1"/>
    <property type="molecule type" value="Genomic_DNA"/>
</dbReference>
<evidence type="ECO:0000256" key="2">
    <source>
        <dbReference type="SAM" id="SignalP"/>
    </source>
</evidence>
<dbReference type="Pfam" id="PF00553">
    <property type="entry name" value="CBM_2"/>
    <property type="match status" value="1"/>
</dbReference>
<feature type="chain" id="PRO_5045416612" evidence="2">
    <location>
        <begin position="32"/>
        <end position="301"/>
    </location>
</feature>
<dbReference type="SMART" id="SM00637">
    <property type="entry name" value="CBD_II"/>
    <property type="match status" value="1"/>
</dbReference>
<evidence type="ECO:0000313" key="4">
    <source>
        <dbReference type="EMBL" id="MFC3889862.1"/>
    </source>
</evidence>
<dbReference type="PROSITE" id="PS51257">
    <property type="entry name" value="PROKAR_LIPOPROTEIN"/>
    <property type="match status" value="1"/>
</dbReference>
<dbReference type="Gene3D" id="2.60.40.290">
    <property type="match status" value="1"/>
</dbReference>
<dbReference type="InterPro" id="IPR012291">
    <property type="entry name" value="CBM2_carb-bd_dom_sf"/>
</dbReference>
<dbReference type="Gene3D" id="2.40.50.90">
    <property type="match status" value="1"/>
</dbReference>
<gene>
    <name evidence="4" type="ORF">ACFOWZ_00135</name>
</gene>
<reference evidence="5" key="1">
    <citation type="journal article" date="2019" name="Int. J. Syst. Evol. Microbiol.">
        <title>The Global Catalogue of Microorganisms (GCM) 10K type strain sequencing project: providing services to taxonomists for standard genome sequencing and annotation.</title>
        <authorList>
            <consortium name="The Broad Institute Genomics Platform"/>
            <consortium name="The Broad Institute Genome Sequencing Center for Infectious Disease"/>
            <person name="Wu L."/>
            <person name="Ma J."/>
        </authorList>
    </citation>
    <scope>NUCLEOTIDE SEQUENCE [LARGE SCALE GENOMIC DNA]</scope>
    <source>
        <strain evidence="5">CGMCC 4.7405</strain>
    </source>
</reference>
<organism evidence="4 5">
    <name type="scientific">Lentzea rhizosphaerae</name>
    <dbReference type="NCBI Taxonomy" id="2041025"/>
    <lineage>
        <taxon>Bacteria</taxon>
        <taxon>Bacillati</taxon>
        <taxon>Actinomycetota</taxon>
        <taxon>Actinomycetes</taxon>
        <taxon>Pseudonocardiales</taxon>
        <taxon>Pseudonocardiaceae</taxon>
        <taxon>Lentzea</taxon>
    </lineage>
</organism>
<evidence type="ECO:0000313" key="5">
    <source>
        <dbReference type="Proteomes" id="UP001595690"/>
    </source>
</evidence>
<dbReference type="InterPro" id="IPR001919">
    <property type="entry name" value="CBD2"/>
</dbReference>
<feature type="domain" description="CBM2" evidence="3">
    <location>
        <begin position="191"/>
        <end position="301"/>
    </location>
</feature>
<keyword evidence="2" id="KW-0732">Signal</keyword>
<feature type="signal peptide" evidence="2">
    <location>
        <begin position="1"/>
        <end position="31"/>
    </location>
</feature>
<proteinExistence type="predicted"/>
<dbReference type="RefSeq" id="WP_382366906.1">
    <property type="nucleotide sequence ID" value="NZ_JBHRZI010000001.1"/>
</dbReference>
<dbReference type="SUPFAM" id="SSF49384">
    <property type="entry name" value="Carbohydrate-binding domain"/>
    <property type="match status" value="1"/>
</dbReference>
<comment type="caution">
    <text evidence="4">The sequence shown here is derived from an EMBL/GenBank/DDBJ whole genome shotgun (WGS) entry which is preliminary data.</text>
</comment>
<protein>
    <submittedName>
        <fullName evidence="4">Cellulose binding domain-containing protein</fullName>
    </submittedName>
</protein>
<evidence type="ECO:0000256" key="1">
    <source>
        <dbReference type="SAM" id="MobiDB-lite"/>
    </source>
</evidence>
<dbReference type="Proteomes" id="UP001595690">
    <property type="component" value="Unassembled WGS sequence"/>
</dbReference>
<dbReference type="PROSITE" id="PS51173">
    <property type="entry name" value="CBM2"/>
    <property type="match status" value="1"/>
</dbReference>
<feature type="compositionally biased region" description="Low complexity" evidence="1">
    <location>
        <begin position="172"/>
        <end position="190"/>
    </location>
</feature>
<sequence>MRRLLGVFTTRPTGWLLAAALLLIGAAGACGGDGEQASPAAPTTTTPYVPQIIEPPDKSGLTVRQVVDVRTVQLSDGEEVRVKGLAAPDACWADAAATFARSMLLEKPVETTPDGEALVSLRLADGTDYGLLAVELGMVRNEAADDRAMSEAEKTASTKKLGRWGPPCTGQTSAAPAPSPASGPTTTTTVAAKPVSGCSVAYVITDRWPGGFRTDVTIRNTGNAPLSGWTLQWKFANGQKVSEMWNATSKQSGADVSATAMNYNQTIGAGESVLMGFTGSSGSTNTAPGAFSLNGFPCKLG</sequence>
<dbReference type="InterPro" id="IPR008965">
    <property type="entry name" value="CBM2/CBM3_carb-bd_dom_sf"/>
</dbReference>
<feature type="compositionally biased region" description="Basic and acidic residues" evidence="1">
    <location>
        <begin position="144"/>
        <end position="156"/>
    </location>
</feature>
<dbReference type="InterPro" id="IPR035437">
    <property type="entry name" value="SNase_OB-fold_sf"/>
</dbReference>
<evidence type="ECO:0000259" key="3">
    <source>
        <dbReference type="PROSITE" id="PS51173"/>
    </source>
</evidence>
<name>A0ABV8BIA8_9PSEU</name>
<accession>A0ABV8BIA8</accession>
<dbReference type="SUPFAM" id="SSF50199">
    <property type="entry name" value="Staphylococcal nuclease"/>
    <property type="match status" value="1"/>
</dbReference>
<keyword evidence="5" id="KW-1185">Reference proteome</keyword>
<feature type="region of interest" description="Disordered" evidence="1">
    <location>
        <begin position="144"/>
        <end position="190"/>
    </location>
</feature>